<dbReference type="Proteomes" id="UP000032076">
    <property type="component" value="Unassembled WGS sequence"/>
</dbReference>
<name>A0A0D0GAB1_9BACI</name>
<evidence type="ECO:0000313" key="2">
    <source>
        <dbReference type="Proteomes" id="UP000032076"/>
    </source>
</evidence>
<gene>
    <name evidence="1" type="ORF">B4167_2446</name>
</gene>
<protein>
    <submittedName>
        <fullName evidence="1">Uncharacterized protein</fullName>
    </submittedName>
</protein>
<reference evidence="1 2" key="1">
    <citation type="submission" date="2015-01" db="EMBL/GenBank/DDBJ databases">
        <title>Draft Genome Sequences of Four Bacillus thermoamylovorans Strains, Isolated From Food Products.</title>
        <authorList>
            <person name="Krawcyk A.O."/>
            <person name="Berendsen E.M."/>
            <person name="Eijlander R.T."/>
            <person name="de Jong A."/>
            <person name="Wells-Bennik M."/>
            <person name="Kuipers O.P."/>
        </authorList>
    </citation>
    <scope>NUCLEOTIDE SEQUENCE [LARGE SCALE GENOMIC DNA]</scope>
    <source>
        <strain evidence="1 2">B4167</strain>
    </source>
</reference>
<sequence>MGSGKINKVFCLIKLWRECSTMLKKLKKKLANRWKELLRKKMIA</sequence>
<dbReference type="EMBL" id="JXLU01000066">
    <property type="protein sequence ID" value="KIO73095.1"/>
    <property type="molecule type" value="Genomic_DNA"/>
</dbReference>
<organism evidence="1 2">
    <name type="scientific">Caldibacillus thermoamylovorans</name>
    <dbReference type="NCBI Taxonomy" id="35841"/>
    <lineage>
        <taxon>Bacteria</taxon>
        <taxon>Bacillati</taxon>
        <taxon>Bacillota</taxon>
        <taxon>Bacilli</taxon>
        <taxon>Bacillales</taxon>
        <taxon>Bacillaceae</taxon>
        <taxon>Caldibacillus</taxon>
    </lineage>
</organism>
<dbReference type="AlphaFoldDB" id="A0A0D0GAB1"/>
<comment type="caution">
    <text evidence="1">The sequence shown here is derived from an EMBL/GenBank/DDBJ whole genome shotgun (WGS) entry which is preliminary data.</text>
</comment>
<evidence type="ECO:0000313" key="1">
    <source>
        <dbReference type="EMBL" id="KIO73095.1"/>
    </source>
</evidence>
<proteinExistence type="predicted"/>
<accession>A0A0D0GAB1</accession>